<evidence type="ECO:0000313" key="2">
    <source>
        <dbReference type="Proteomes" id="UP000015354"/>
    </source>
</evidence>
<dbReference type="Proteomes" id="UP000015354">
    <property type="component" value="Unassembled WGS sequence"/>
</dbReference>
<sequence>MAHEKIKQKRINLFEPAQSSFSVDLGEEPDAYLDAYEEVLRRCSFNYRANFFEHCLPCETLVDYYVAVTMRLW</sequence>
<name>S9TBZ5_9TRYP</name>
<comment type="caution">
    <text evidence="1">The sequence shown here is derived from an EMBL/GenBank/DDBJ whole genome shotgun (WGS) entry which is preliminary data.</text>
</comment>
<evidence type="ECO:0000313" key="1">
    <source>
        <dbReference type="EMBL" id="EPY15522.1"/>
    </source>
</evidence>
<gene>
    <name evidence="1" type="ORF">STCU_11955</name>
</gene>
<protein>
    <submittedName>
        <fullName evidence="1">Uncharacterized protein</fullName>
    </submittedName>
</protein>
<accession>S9TBZ5</accession>
<keyword evidence="2" id="KW-1185">Reference proteome</keyword>
<dbReference type="AlphaFoldDB" id="S9TBZ5"/>
<proteinExistence type="predicted"/>
<dbReference type="EMBL" id="ATMH01012003">
    <property type="protein sequence ID" value="EPY15522.1"/>
    <property type="molecule type" value="Genomic_DNA"/>
</dbReference>
<organism evidence="1 2">
    <name type="scientific">Strigomonas culicis</name>
    <dbReference type="NCBI Taxonomy" id="28005"/>
    <lineage>
        <taxon>Eukaryota</taxon>
        <taxon>Discoba</taxon>
        <taxon>Euglenozoa</taxon>
        <taxon>Kinetoplastea</taxon>
        <taxon>Metakinetoplastina</taxon>
        <taxon>Trypanosomatida</taxon>
        <taxon>Trypanosomatidae</taxon>
        <taxon>Strigomonadinae</taxon>
        <taxon>Strigomonas</taxon>
    </lineage>
</organism>
<reference evidence="1 2" key="1">
    <citation type="journal article" date="2013" name="PLoS ONE">
        <title>Predicting the Proteins of Angomonas deanei, Strigomonas culicis and Their Respective Endosymbionts Reveals New Aspects of the Trypanosomatidae Family.</title>
        <authorList>
            <person name="Motta M.C."/>
            <person name="Martins A.C."/>
            <person name="de Souza S.S."/>
            <person name="Catta-Preta C.M."/>
            <person name="Silva R."/>
            <person name="Klein C.C."/>
            <person name="de Almeida L.G."/>
            <person name="de Lima Cunha O."/>
            <person name="Ciapina L.P."/>
            <person name="Brocchi M."/>
            <person name="Colabardini A.C."/>
            <person name="de Araujo Lima B."/>
            <person name="Machado C.R."/>
            <person name="de Almeida Soares C.M."/>
            <person name="Probst C.M."/>
            <person name="de Menezes C.B."/>
            <person name="Thompson C.E."/>
            <person name="Bartholomeu D.C."/>
            <person name="Gradia D.F."/>
            <person name="Pavoni D.P."/>
            <person name="Grisard E.C."/>
            <person name="Fantinatti-Garboggini F."/>
            <person name="Marchini F.K."/>
            <person name="Rodrigues-Luiz G.F."/>
            <person name="Wagner G."/>
            <person name="Goldman G.H."/>
            <person name="Fietto J.L."/>
            <person name="Elias M.C."/>
            <person name="Goldman M.H."/>
            <person name="Sagot M.F."/>
            <person name="Pereira M."/>
            <person name="Stoco P.H."/>
            <person name="de Mendonca-Neto R.P."/>
            <person name="Teixeira S.M."/>
            <person name="Maciel T.E."/>
            <person name="de Oliveira Mendes T.A."/>
            <person name="Urmenyi T.P."/>
            <person name="de Souza W."/>
            <person name="Schenkman S."/>
            <person name="de Vasconcelos A.T."/>
        </authorList>
    </citation>
    <scope>NUCLEOTIDE SEQUENCE [LARGE SCALE GENOMIC DNA]</scope>
</reference>